<dbReference type="InterPro" id="IPR050464">
    <property type="entry name" value="Zeta_carotene_desat/Oxidored"/>
</dbReference>
<dbReference type="Gene3D" id="3.50.50.60">
    <property type="entry name" value="FAD/NAD(P)-binding domain"/>
    <property type="match status" value="1"/>
</dbReference>
<dbReference type="KEGG" id="parq:DSM112329_04237"/>
<dbReference type="InterPro" id="IPR002937">
    <property type="entry name" value="Amino_oxidase"/>
</dbReference>
<dbReference type="RefSeq" id="WP_354698553.1">
    <property type="nucleotide sequence ID" value="NZ_CP114014.1"/>
</dbReference>
<dbReference type="EMBL" id="CP114014">
    <property type="protein sequence ID" value="XAY07356.1"/>
    <property type="molecule type" value="Genomic_DNA"/>
</dbReference>
<sequence length="443" mass="47322">MARSQIIVAGGGPAGLAAAFRLQQAGHAVQVLEQSLRAGSKMCSRRRDGFLLDKGAIFLPTTHRNLLGIAADAGLSDQLVPGGFVFGLVRDGKVHRLDGERIVRDFVRTQALSPRAKVAAARLVPEVLRARKATTTRIVEAGEYDGMTLAEWAEGNLSREVSDHLLGPAIRGIFATEPSDVSRVEFLGILALFAGAKLLAFRGGMGAYADGLADQLDVVLGAEVVEVRQTADGAEVTWREEDGEHVRSVDGCVVALPARRAVSVRPDMDQWRRDYLSMVRAGKIITPNIALDAAPAGMDTTYAMVPRSEHPFLGAIGFDHNKAPGRAPAGKGLLTATLTTDWCERHVDDHDDSLSAIAVEAADSFLPGTADAVQFVEITRWEQQYSPVGHYARLGEFRFRSARHDKSVVLAGEYLSAPNLSAATASGEAAAAALDAELRKLAG</sequence>
<dbReference type="InterPro" id="IPR036188">
    <property type="entry name" value="FAD/NAD-bd_sf"/>
</dbReference>
<dbReference type="PANTHER" id="PTHR42923">
    <property type="entry name" value="PROTOPORPHYRINOGEN OXIDASE"/>
    <property type="match status" value="1"/>
</dbReference>
<dbReference type="Pfam" id="PF01593">
    <property type="entry name" value="Amino_oxidase"/>
    <property type="match status" value="1"/>
</dbReference>
<reference evidence="2" key="1">
    <citation type="submission" date="2022-12" db="EMBL/GenBank/DDBJ databases">
        <title>Paraconexibacter alkalitolerans sp. nov. and Baekduia alba sp. nov., isolated from soil and emended description of the genera Paraconexibacter (Chun et al., 2020) and Baekduia (An et al., 2020).</title>
        <authorList>
            <person name="Vieira S."/>
            <person name="Huber K.J."/>
            <person name="Geppert A."/>
            <person name="Wolf J."/>
            <person name="Neumann-Schaal M."/>
            <person name="Muesken M."/>
            <person name="Overmann J."/>
        </authorList>
    </citation>
    <scope>NUCLEOTIDE SEQUENCE</scope>
    <source>
        <strain evidence="2">AEG42_29</strain>
    </source>
</reference>
<dbReference type="SUPFAM" id="SSF51905">
    <property type="entry name" value="FAD/NAD(P)-binding domain"/>
    <property type="match status" value="1"/>
</dbReference>
<accession>A0AAU7B0F7</accession>
<protein>
    <submittedName>
        <fullName evidence="2">Renalase</fullName>
        <ecNumber evidence="2">1.6.3.5</ecNumber>
    </submittedName>
</protein>
<dbReference type="EC" id="1.6.3.5" evidence="2"/>
<evidence type="ECO:0000259" key="1">
    <source>
        <dbReference type="Pfam" id="PF01593"/>
    </source>
</evidence>
<dbReference type="SUPFAM" id="SSF54373">
    <property type="entry name" value="FAD-linked reductases, C-terminal domain"/>
    <property type="match status" value="1"/>
</dbReference>
<evidence type="ECO:0000313" key="2">
    <source>
        <dbReference type="EMBL" id="XAY07356.1"/>
    </source>
</evidence>
<dbReference type="PANTHER" id="PTHR42923:SF3">
    <property type="entry name" value="PROTOPORPHYRINOGEN OXIDASE"/>
    <property type="match status" value="1"/>
</dbReference>
<organism evidence="2">
    <name type="scientific">Paraconexibacter sp. AEG42_29</name>
    <dbReference type="NCBI Taxonomy" id="2997339"/>
    <lineage>
        <taxon>Bacteria</taxon>
        <taxon>Bacillati</taxon>
        <taxon>Actinomycetota</taxon>
        <taxon>Thermoleophilia</taxon>
        <taxon>Solirubrobacterales</taxon>
        <taxon>Paraconexibacteraceae</taxon>
        <taxon>Paraconexibacter</taxon>
    </lineage>
</organism>
<dbReference type="Gene3D" id="1.10.3110.10">
    <property type="entry name" value="protoporphyrinogen ix oxidase, domain 3"/>
    <property type="match status" value="1"/>
</dbReference>
<feature type="domain" description="Amine oxidase" evidence="1">
    <location>
        <begin position="14"/>
        <end position="434"/>
    </location>
</feature>
<gene>
    <name evidence="2" type="ORF">DSM112329_04237</name>
</gene>
<proteinExistence type="predicted"/>
<name>A0AAU7B0F7_9ACTN</name>
<dbReference type="AlphaFoldDB" id="A0AAU7B0F7"/>
<dbReference type="GO" id="GO:0016491">
    <property type="term" value="F:oxidoreductase activity"/>
    <property type="evidence" value="ECO:0007669"/>
    <property type="project" value="UniProtKB-KW"/>
</dbReference>
<dbReference type="Gene3D" id="3.90.660.20">
    <property type="entry name" value="Protoporphyrinogen oxidase, mitochondrial, domain 2"/>
    <property type="match status" value="1"/>
</dbReference>
<keyword evidence="2" id="KW-0560">Oxidoreductase</keyword>